<evidence type="ECO:0000313" key="8">
    <source>
        <dbReference type="Proteomes" id="UP001199469"/>
    </source>
</evidence>
<gene>
    <name evidence="7" type="ORF">LQ327_19535</name>
</gene>
<evidence type="ECO:0000256" key="1">
    <source>
        <dbReference type="ARBA" id="ARBA00004167"/>
    </source>
</evidence>
<dbReference type="PANTHER" id="PTHR30168:SF0">
    <property type="entry name" value="INNER MEMBRANE PROTEIN"/>
    <property type="match status" value="1"/>
</dbReference>
<dbReference type="Proteomes" id="UP001199469">
    <property type="component" value="Unassembled WGS sequence"/>
</dbReference>
<evidence type="ECO:0000256" key="3">
    <source>
        <dbReference type="ARBA" id="ARBA00022989"/>
    </source>
</evidence>
<proteinExistence type="predicted"/>
<dbReference type="EMBL" id="JAJNDB010000004">
    <property type="protein sequence ID" value="MCD2195566.1"/>
    <property type="molecule type" value="Genomic_DNA"/>
</dbReference>
<keyword evidence="3 6" id="KW-1133">Transmembrane helix</keyword>
<evidence type="ECO:0000313" key="7">
    <source>
        <dbReference type="EMBL" id="MCD2195566.1"/>
    </source>
</evidence>
<comment type="caution">
    <text evidence="7">The sequence shown here is derived from an EMBL/GenBank/DDBJ whole genome shotgun (WGS) entry which is preliminary data.</text>
</comment>
<dbReference type="PANTHER" id="PTHR30168">
    <property type="entry name" value="PUTATIVE MEMBRANE PROTEIN YPFJ"/>
    <property type="match status" value="1"/>
</dbReference>
<dbReference type="Pfam" id="PF04228">
    <property type="entry name" value="Zn_peptidase"/>
    <property type="match status" value="1"/>
</dbReference>
<feature type="transmembrane region" description="Helical" evidence="6">
    <location>
        <begin position="26"/>
        <end position="46"/>
    </location>
</feature>
<organism evidence="7 8">
    <name type="scientific">Actinomycetospora endophytica</name>
    <dbReference type="NCBI Taxonomy" id="2291215"/>
    <lineage>
        <taxon>Bacteria</taxon>
        <taxon>Bacillati</taxon>
        <taxon>Actinomycetota</taxon>
        <taxon>Actinomycetes</taxon>
        <taxon>Pseudonocardiales</taxon>
        <taxon>Pseudonocardiaceae</taxon>
        <taxon>Actinomycetospora</taxon>
    </lineage>
</organism>
<comment type="subcellular location">
    <subcellularLocation>
        <location evidence="1">Membrane</location>
        <topology evidence="1">Single-pass membrane protein</topology>
    </subcellularLocation>
</comment>
<evidence type="ECO:0000256" key="4">
    <source>
        <dbReference type="ARBA" id="ARBA00023136"/>
    </source>
</evidence>
<dbReference type="InterPro" id="IPR007343">
    <property type="entry name" value="Uncharacterised_pept_Zn_put"/>
</dbReference>
<protein>
    <submittedName>
        <fullName evidence="7">Neutral zinc metallopeptidase</fullName>
    </submittedName>
</protein>
<evidence type="ECO:0000256" key="5">
    <source>
        <dbReference type="SAM" id="MobiDB-lite"/>
    </source>
</evidence>
<keyword evidence="4 6" id="KW-0472">Membrane</keyword>
<accession>A0ABS8PDT7</accession>
<dbReference type="RefSeq" id="WP_230736779.1">
    <property type="nucleotide sequence ID" value="NZ_JAJNDB010000004.1"/>
</dbReference>
<reference evidence="7 8" key="1">
    <citation type="submission" date="2021-11" db="EMBL/GenBank/DDBJ databases">
        <title>Draft genome sequence of Actinomycetospora sp. SF1 isolated from the rhizosphere soil.</title>
        <authorList>
            <person name="Duangmal K."/>
            <person name="Chantavorakit T."/>
        </authorList>
    </citation>
    <scope>NUCLEOTIDE SEQUENCE [LARGE SCALE GENOMIC DNA]</scope>
    <source>
        <strain evidence="7 8">TBRC 5722</strain>
    </source>
</reference>
<feature type="transmembrane region" description="Helical" evidence="6">
    <location>
        <begin position="53"/>
        <end position="72"/>
    </location>
</feature>
<evidence type="ECO:0000256" key="6">
    <source>
        <dbReference type="SAM" id="Phobius"/>
    </source>
</evidence>
<feature type="region of interest" description="Disordered" evidence="5">
    <location>
        <begin position="1"/>
        <end position="25"/>
    </location>
</feature>
<keyword evidence="8" id="KW-1185">Reference proteome</keyword>
<sequence length="335" mass="34459">MRYDDDAQLDTSEVTDTRGEGGGGPVGLGGGGLGGGLLPLLIGFLFRGRSGKASWVVILVAVVGFVAVQYLGGGTGSSSSVAGGFGAPGGPGRAGASDLASECRTGADANAKLDCAIVADINSIQAYWSGGGYAQIAPTVRGAAPRYQNVDTVFFSNSVNTRCGSANSSAGPFYCPGDHLVYIDLSFYDQLKSQFGAEGGPLVNAYVLAHEYGHHVQDLLGTEAKLQTLKGASSDSVRLELQADCFAGVWMNHASQPVGGKPALISDITQADLNSTVDAAQRIGDDYIQGKLGGGTVNPDSFTHGSSAQRKKWLTTGFTTGDARRCDTFSTNNLG</sequence>
<name>A0ABS8PDT7_9PSEU</name>
<keyword evidence="2 6" id="KW-0812">Transmembrane</keyword>
<evidence type="ECO:0000256" key="2">
    <source>
        <dbReference type="ARBA" id="ARBA00022692"/>
    </source>
</evidence>